<dbReference type="RefSeq" id="WP_155171036.1">
    <property type="nucleotide sequence ID" value="NZ_BAAAFL010000010.1"/>
</dbReference>
<gene>
    <name evidence="1" type="ORF">E1163_08615</name>
</gene>
<accession>A0ABW9RLN4</accession>
<sequence>MQEAIIIILFLSALAYLGNIVYKQTKADTGCSKNCGCDSPVSNLKKVKNR</sequence>
<reference evidence="1 2" key="1">
    <citation type="submission" date="2019-02" db="EMBL/GenBank/DDBJ databases">
        <authorList>
            <person name="Goldberg S.R."/>
            <person name="Haltli B.A."/>
            <person name="Correa H."/>
            <person name="Russell K.G."/>
        </authorList>
    </citation>
    <scope>NUCLEOTIDE SEQUENCE [LARGE SCALE GENOMIC DNA]</scope>
    <source>
        <strain evidence="1 2">JCM 16186</strain>
    </source>
</reference>
<evidence type="ECO:0000313" key="1">
    <source>
        <dbReference type="EMBL" id="MTI24999.1"/>
    </source>
</evidence>
<dbReference type="EMBL" id="SMLW01000474">
    <property type="protein sequence ID" value="MTI24999.1"/>
    <property type="molecule type" value="Genomic_DNA"/>
</dbReference>
<proteinExistence type="predicted"/>
<evidence type="ECO:0000313" key="2">
    <source>
        <dbReference type="Proteomes" id="UP000798808"/>
    </source>
</evidence>
<name>A0ABW9RLN4_9BACT</name>
<keyword evidence="2" id="KW-1185">Reference proteome</keyword>
<organism evidence="1 2">
    <name type="scientific">Fulvivirga kasyanovii</name>
    <dbReference type="NCBI Taxonomy" id="396812"/>
    <lineage>
        <taxon>Bacteria</taxon>
        <taxon>Pseudomonadati</taxon>
        <taxon>Bacteroidota</taxon>
        <taxon>Cytophagia</taxon>
        <taxon>Cytophagales</taxon>
        <taxon>Fulvivirgaceae</taxon>
        <taxon>Fulvivirga</taxon>
    </lineage>
</organism>
<dbReference type="Proteomes" id="UP000798808">
    <property type="component" value="Unassembled WGS sequence"/>
</dbReference>
<comment type="caution">
    <text evidence="1">The sequence shown here is derived from an EMBL/GenBank/DDBJ whole genome shotgun (WGS) entry which is preliminary data.</text>
</comment>
<dbReference type="Pfam" id="PF12669">
    <property type="entry name" value="FeoB_associated"/>
    <property type="match status" value="1"/>
</dbReference>
<protein>
    <submittedName>
        <fullName evidence="1">FeoB-associated Cys-rich membrane protein</fullName>
    </submittedName>
</protein>